<evidence type="ECO:0000256" key="4">
    <source>
        <dbReference type="RuleBase" id="RU003616"/>
    </source>
</evidence>
<comment type="caution">
    <text evidence="6">The sequence shown here is derived from an EMBL/GenBank/DDBJ whole genome shotgun (WGS) entry which is preliminary data.</text>
</comment>
<dbReference type="PANTHER" id="PTHR46991">
    <property type="entry name" value="23.5 KDA HEAT SHOCK PROTEIN, MITOCHONDRIAL"/>
    <property type="match status" value="1"/>
</dbReference>
<feature type="domain" description="SHSP" evidence="5">
    <location>
        <begin position="96"/>
        <end position="202"/>
    </location>
</feature>
<protein>
    <recommendedName>
        <fullName evidence="5">SHSP domain-containing protein</fullName>
    </recommendedName>
</protein>
<dbReference type="EMBL" id="BAABME010015710">
    <property type="protein sequence ID" value="GAA0142589.1"/>
    <property type="molecule type" value="Genomic_DNA"/>
</dbReference>
<reference evidence="6 7" key="1">
    <citation type="submission" date="2024-01" db="EMBL/GenBank/DDBJ databases">
        <title>The complete chloroplast genome sequence of Lithospermum erythrorhizon: insights into the phylogenetic relationship among Boraginaceae species and the maternal lineages of purple gromwells.</title>
        <authorList>
            <person name="Okada T."/>
            <person name="Watanabe K."/>
        </authorList>
    </citation>
    <scope>NUCLEOTIDE SEQUENCE [LARGE SCALE GENOMIC DNA]</scope>
</reference>
<dbReference type="Pfam" id="PF00011">
    <property type="entry name" value="HSP20"/>
    <property type="match status" value="1"/>
</dbReference>
<keyword evidence="2" id="KW-0346">Stress response</keyword>
<dbReference type="CDD" id="cd06464">
    <property type="entry name" value="ACD_sHsps-like"/>
    <property type="match status" value="1"/>
</dbReference>
<dbReference type="Gene3D" id="2.60.40.790">
    <property type="match status" value="1"/>
</dbReference>
<name>A0AAV3NT55_LITER</name>
<organism evidence="6 7">
    <name type="scientific">Lithospermum erythrorhizon</name>
    <name type="common">Purple gromwell</name>
    <name type="synonym">Lithospermum officinale var. erythrorhizon</name>
    <dbReference type="NCBI Taxonomy" id="34254"/>
    <lineage>
        <taxon>Eukaryota</taxon>
        <taxon>Viridiplantae</taxon>
        <taxon>Streptophyta</taxon>
        <taxon>Embryophyta</taxon>
        <taxon>Tracheophyta</taxon>
        <taxon>Spermatophyta</taxon>
        <taxon>Magnoliopsida</taxon>
        <taxon>eudicotyledons</taxon>
        <taxon>Gunneridae</taxon>
        <taxon>Pentapetalae</taxon>
        <taxon>asterids</taxon>
        <taxon>lamiids</taxon>
        <taxon>Boraginales</taxon>
        <taxon>Boraginaceae</taxon>
        <taxon>Boraginoideae</taxon>
        <taxon>Lithospermeae</taxon>
        <taxon>Lithospermum</taxon>
    </lineage>
</organism>
<evidence type="ECO:0000313" key="7">
    <source>
        <dbReference type="Proteomes" id="UP001454036"/>
    </source>
</evidence>
<dbReference type="SUPFAM" id="SSF49764">
    <property type="entry name" value="HSP20-like chaperones"/>
    <property type="match status" value="1"/>
</dbReference>
<evidence type="ECO:0000256" key="2">
    <source>
        <dbReference type="ARBA" id="ARBA00023016"/>
    </source>
</evidence>
<evidence type="ECO:0000256" key="3">
    <source>
        <dbReference type="PROSITE-ProRule" id="PRU00285"/>
    </source>
</evidence>
<keyword evidence="1" id="KW-0809">Transit peptide</keyword>
<dbReference type="Proteomes" id="UP001454036">
    <property type="component" value="Unassembled WGS sequence"/>
</dbReference>
<accession>A0AAV3NT55</accession>
<comment type="similarity">
    <text evidence="3 4">Belongs to the small heat shock protein (HSP20) family.</text>
</comment>
<evidence type="ECO:0000313" key="6">
    <source>
        <dbReference type="EMBL" id="GAA0142589.1"/>
    </source>
</evidence>
<dbReference type="InterPro" id="IPR002068">
    <property type="entry name" value="A-crystallin/Hsp20_dom"/>
</dbReference>
<proteinExistence type="inferred from homology"/>
<keyword evidence="7" id="KW-1185">Reference proteome</keyword>
<sequence length="202" mass="22911">MAYSVALKRAINSSGLLKRAIPSATVTRCFNSNAQMERYEDDQTHPNAVSRRRHSFPTFFSDAFDPFSPPRSVNQLMNLMDQMMENPLVAASRGIGAGAGTRRGWDVKEDSDALYLRMDMPGLDKENVKVSVEETTLIIKGEGQKESEEEEYGRRYSSRLDLTPNMYKIDGIKAEMKNGVLKVMVPKVKEEERKDVREVKIQ</sequence>
<gene>
    <name evidence="6" type="ORF">LIER_35598</name>
</gene>
<dbReference type="PANTHER" id="PTHR46991:SF11">
    <property type="entry name" value="SMALL HEAT SHOCK PROTEIN HSPF"/>
    <property type="match status" value="1"/>
</dbReference>
<dbReference type="InterPro" id="IPR008978">
    <property type="entry name" value="HSP20-like_chaperone"/>
</dbReference>
<dbReference type="InterPro" id="IPR044656">
    <property type="entry name" value="HSP14.7/HSP23.5/HSP23.6-like"/>
</dbReference>
<evidence type="ECO:0000259" key="5">
    <source>
        <dbReference type="PROSITE" id="PS01031"/>
    </source>
</evidence>
<dbReference type="PROSITE" id="PS01031">
    <property type="entry name" value="SHSP"/>
    <property type="match status" value="1"/>
</dbReference>
<evidence type="ECO:0000256" key="1">
    <source>
        <dbReference type="ARBA" id="ARBA00022946"/>
    </source>
</evidence>
<dbReference type="AlphaFoldDB" id="A0AAV3NT55"/>